<evidence type="ECO:0000256" key="7">
    <source>
        <dbReference type="ARBA" id="ARBA00023136"/>
    </source>
</evidence>
<evidence type="ECO:0000259" key="10">
    <source>
        <dbReference type="PROSITE" id="PS50893"/>
    </source>
</evidence>
<dbReference type="InterPro" id="IPR013525">
    <property type="entry name" value="ABC2_TM"/>
</dbReference>
<evidence type="ECO:0000256" key="4">
    <source>
        <dbReference type="ARBA" id="ARBA00022741"/>
    </source>
</evidence>
<reference evidence="12" key="1">
    <citation type="journal article" date="2019" name="Int. J. Syst. Evol. Microbiol.">
        <title>The Global Catalogue of Microorganisms (GCM) 10K type strain sequencing project: providing services to taxonomists for standard genome sequencing and annotation.</title>
        <authorList>
            <consortium name="The Broad Institute Genomics Platform"/>
            <consortium name="The Broad Institute Genome Sequencing Center for Infectious Disease"/>
            <person name="Wu L."/>
            <person name="Ma J."/>
        </authorList>
    </citation>
    <scope>NUCLEOTIDE SEQUENCE [LARGE SCALE GENOMIC DNA]</scope>
    <source>
        <strain evidence="12">JCM 18053</strain>
    </source>
</reference>
<keyword evidence="7 9" id="KW-0472">Membrane</keyword>
<name>A0ABP9NRK0_9BACT</name>
<dbReference type="Gene3D" id="3.40.50.300">
    <property type="entry name" value="P-loop containing nucleotide triphosphate hydrolases"/>
    <property type="match status" value="1"/>
</dbReference>
<dbReference type="Pfam" id="PF01061">
    <property type="entry name" value="ABC2_membrane"/>
    <property type="match status" value="1"/>
</dbReference>
<sequence>MSTAQMSRPPLHRRPENAPQEPLSWLKPKHWWQLWKGEDSSILTTSTRNSMLPVLIEVFAGFSKLDGEVEEEEIESSLGYLRYDYSGAIYADMRRLYFEALQQPQDLAQRAKELSNELTMEQKILLCVQLYLLISSSLTNQRQMVEFYLFMTNLGIAAQAIDIVYQLNAGDKPTEEDFASKSGQPLETLRVGSGDACDVLLRSLSADCSVVAFRFQNLVLLKNTGGIPILVRSRRQPPGDFSRLYPGERVVLEDVTLDYNDLISYFNSKKTVTGSQLYLTLTETGDAEIAQQRGRGTNLRVSFGLGVTVEALRSTDATINGVALKEGTIVEASIEDSIIAQGEIEISLRDLRVRAQEFGGQFRLEGSRNTYLVSNKPELLDEGDILLSEDTEGEILLRIECNYSQKTGELEVLRSSRPIYVGQIPVRDRIMLSDGDTITLGEGQFLRCHFSDRIIEEERNTIRQMEVRELAHRFDGRDTALDGISFIARRGEMICVMGPSGCGKSTLLRVLGGQLKTRGGEVLMNSLSLYNNLHNLTPYIAYIPQEDAFDPLLKVQENLDFSVAVRCPHLKTEERRKRVEAKLAELGLADMRKRLAGTPQQKYLSGGERKRLNAGLDMIGISDVYLFDEPTSGLSSKDSEHVLEIIRSLARNKIVLTSIHQPSMRLLQMFDKALLLDKGGKLAYFGTPQGMIEYFWKAYNDETGQREAEMPGNLTPDFVFDVLETPLRDISGDIIQERSADGHLVAARRFPPNFWRDRYQSHLMLESMAKAQAFPGSTNLIARPREDTHTTGRSRAMPKPPKHTLREESILFYTLLKRAFLSKLRNRTNLLTTLLEAPLLGFLISSVLKYSEEESYTYATAFHIPTYLFMSLVVAMFLGLTNSADEIIRDRHTLSRERNHNLRTFYYLSGKIISLSTFALIQCFIYLLIGNNVLEIRDMFFVHLWWMFVTALTGICLGLLISSVVTDNRTAINAIPLILIPQIILGGALIKYEEMNKNLDFVYSMQRWLDKAGVTEESEPSKLKVPFICQFMPLRWSYEAMLISQAKLNPLTAAQDQLEARIQELVNLPKDIKMTSDQQRDLDAAKQGLAVVSGLYAKTEREAAAKLREIRDATMRGRVTPKLLQSALEQEDGISAEEIYVNRKVLDLVTKAEMERTDYRRKIQPNVFFGTVKRYFGTDFDTLWINAMVIFMTLAVLITVIEISLRRQLTRV</sequence>
<feature type="region of interest" description="Disordered" evidence="8">
    <location>
        <begin position="1"/>
        <end position="22"/>
    </location>
</feature>
<keyword evidence="3 9" id="KW-0812">Transmembrane</keyword>
<dbReference type="Proteomes" id="UP001499852">
    <property type="component" value="Unassembled WGS sequence"/>
</dbReference>
<proteinExistence type="predicted"/>
<evidence type="ECO:0000256" key="8">
    <source>
        <dbReference type="SAM" id="MobiDB-lite"/>
    </source>
</evidence>
<keyword evidence="5" id="KW-0067">ATP-binding</keyword>
<evidence type="ECO:0000313" key="12">
    <source>
        <dbReference type="Proteomes" id="UP001499852"/>
    </source>
</evidence>
<keyword evidence="4" id="KW-0547">Nucleotide-binding</keyword>
<keyword evidence="12" id="KW-1185">Reference proteome</keyword>
<feature type="transmembrane region" description="Helical" evidence="9">
    <location>
        <begin position="905"/>
        <end position="929"/>
    </location>
</feature>
<dbReference type="InterPro" id="IPR003593">
    <property type="entry name" value="AAA+_ATPase"/>
</dbReference>
<dbReference type="SMART" id="SM00382">
    <property type="entry name" value="AAA"/>
    <property type="match status" value="1"/>
</dbReference>
<dbReference type="Pfam" id="PF19055">
    <property type="entry name" value="ABC2_membrane_7"/>
    <property type="match status" value="1"/>
</dbReference>
<dbReference type="InterPro" id="IPR027417">
    <property type="entry name" value="P-loop_NTPase"/>
</dbReference>
<dbReference type="SUPFAM" id="SSF52540">
    <property type="entry name" value="P-loop containing nucleoside triphosphate hydrolases"/>
    <property type="match status" value="1"/>
</dbReference>
<evidence type="ECO:0000256" key="2">
    <source>
        <dbReference type="ARBA" id="ARBA00022448"/>
    </source>
</evidence>
<dbReference type="Pfam" id="PF00005">
    <property type="entry name" value="ABC_tran"/>
    <property type="match status" value="1"/>
</dbReference>
<keyword evidence="6 9" id="KW-1133">Transmembrane helix</keyword>
<feature type="transmembrane region" description="Helical" evidence="9">
    <location>
        <begin position="1183"/>
        <end position="1205"/>
    </location>
</feature>
<protein>
    <recommendedName>
        <fullName evidence="10">ABC transporter domain-containing protein</fullName>
    </recommendedName>
</protein>
<feature type="transmembrane region" description="Helical" evidence="9">
    <location>
        <begin position="862"/>
        <end position="884"/>
    </location>
</feature>
<feature type="transmembrane region" description="Helical" evidence="9">
    <location>
        <begin position="944"/>
        <end position="965"/>
    </location>
</feature>
<evidence type="ECO:0000256" key="9">
    <source>
        <dbReference type="SAM" id="Phobius"/>
    </source>
</evidence>
<evidence type="ECO:0000256" key="6">
    <source>
        <dbReference type="ARBA" id="ARBA00022989"/>
    </source>
</evidence>
<dbReference type="InterPro" id="IPR003439">
    <property type="entry name" value="ABC_transporter-like_ATP-bd"/>
</dbReference>
<feature type="domain" description="ABC transporter" evidence="10">
    <location>
        <begin position="462"/>
        <end position="704"/>
    </location>
</feature>
<feature type="transmembrane region" description="Helical" evidence="9">
    <location>
        <begin position="972"/>
        <end position="990"/>
    </location>
</feature>
<evidence type="ECO:0000313" key="11">
    <source>
        <dbReference type="EMBL" id="GAA5132362.1"/>
    </source>
</evidence>
<evidence type="ECO:0000256" key="5">
    <source>
        <dbReference type="ARBA" id="ARBA00022840"/>
    </source>
</evidence>
<comment type="subcellular location">
    <subcellularLocation>
        <location evidence="1">Membrane</location>
        <topology evidence="1">Multi-pass membrane protein</topology>
    </subcellularLocation>
</comment>
<evidence type="ECO:0000256" key="1">
    <source>
        <dbReference type="ARBA" id="ARBA00004141"/>
    </source>
</evidence>
<gene>
    <name evidence="11" type="ORF">GCM10023213_00390</name>
</gene>
<dbReference type="InterPro" id="IPR043926">
    <property type="entry name" value="ABCG_dom"/>
</dbReference>
<keyword evidence="2" id="KW-0813">Transport</keyword>
<evidence type="ECO:0000256" key="3">
    <source>
        <dbReference type="ARBA" id="ARBA00022692"/>
    </source>
</evidence>
<dbReference type="InterPro" id="IPR050352">
    <property type="entry name" value="ABCG_transporters"/>
</dbReference>
<comment type="caution">
    <text evidence="11">The sequence shown here is derived from an EMBL/GenBank/DDBJ whole genome shotgun (WGS) entry which is preliminary data.</text>
</comment>
<dbReference type="PROSITE" id="PS50893">
    <property type="entry name" value="ABC_TRANSPORTER_2"/>
    <property type="match status" value="1"/>
</dbReference>
<organism evidence="11 12">
    <name type="scientific">Prosthecobacter algae</name>
    <dbReference type="NCBI Taxonomy" id="1144682"/>
    <lineage>
        <taxon>Bacteria</taxon>
        <taxon>Pseudomonadati</taxon>
        <taxon>Verrucomicrobiota</taxon>
        <taxon>Verrucomicrobiia</taxon>
        <taxon>Verrucomicrobiales</taxon>
        <taxon>Verrucomicrobiaceae</taxon>
        <taxon>Prosthecobacter</taxon>
    </lineage>
</organism>
<accession>A0ABP9NRK0</accession>
<dbReference type="PANTHER" id="PTHR48041">
    <property type="entry name" value="ABC TRANSPORTER G FAMILY MEMBER 28"/>
    <property type="match status" value="1"/>
</dbReference>
<dbReference type="EMBL" id="BAABIA010000001">
    <property type="protein sequence ID" value="GAA5132362.1"/>
    <property type="molecule type" value="Genomic_DNA"/>
</dbReference>
<feature type="region of interest" description="Disordered" evidence="8">
    <location>
        <begin position="782"/>
        <end position="801"/>
    </location>
</feature>
<dbReference type="PANTHER" id="PTHR48041:SF139">
    <property type="entry name" value="PROTEIN SCARLET"/>
    <property type="match status" value="1"/>
</dbReference>